<keyword evidence="3" id="KW-1185">Reference proteome</keyword>
<dbReference type="EMBL" id="WOTH01000003">
    <property type="protein sequence ID" value="NHO52889.1"/>
    <property type="molecule type" value="Genomic_DNA"/>
</dbReference>
<feature type="compositionally biased region" description="Polar residues" evidence="1">
    <location>
        <begin position="10"/>
        <end position="25"/>
    </location>
</feature>
<name>A0A967B473_9PROT</name>
<reference evidence="2" key="1">
    <citation type="submission" date="2019-11" db="EMBL/GenBank/DDBJ databases">
        <title>Description of new Acetobacter species.</title>
        <authorList>
            <person name="Cleenwerck I."/>
            <person name="Sombolestani A.S."/>
        </authorList>
    </citation>
    <scope>NUCLEOTIDE SEQUENCE</scope>
    <source>
        <strain evidence="2">LMG 1626</strain>
    </source>
</reference>
<accession>A0A967B473</accession>
<evidence type="ECO:0000256" key="1">
    <source>
        <dbReference type="SAM" id="MobiDB-lite"/>
    </source>
</evidence>
<sequence length="152" mass="16145">MTRTPEAKDTTAQTAETTKKPSTQADPHIHLAPCGDGSHAMLTLEIGRKKMEVELDQGKITDLIVALGAMRQMMGGNTTSSIEGASFTPVRHTSWALQLDPEAQGSILAFQHPAFGPIGLALTDTDAARLSKGLELHRTLNATTMKASGPLN</sequence>
<evidence type="ECO:0000313" key="3">
    <source>
        <dbReference type="Proteomes" id="UP000597459"/>
    </source>
</evidence>
<dbReference type="RefSeq" id="WP_166313024.1">
    <property type="nucleotide sequence ID" value="NZ_WOTH01000003.1"/>
</dbReference>
<protein>
    <submittedName>
        <fullName evidence="2">Uncharacterized protein</fullName>
    </submittedName>
</protein>
<evidence type="ECO:0000313" key="2">
    <source>
        <dbReference type="EMBL" id="NHO52889.1"/>
    </source>
</evidence>
<organism evidence="2 3">
    <name type="scientific">Acetobacter estunensis</name>
    <dbReference type="NCBI Taxonomy" id="104097"/>
    <lineage>
        <taxon>Bacteria</taxon>
        <taxon>Pseudomonadati</taxon>
        <taxon>Pseudomonadota</taxon>
        <taxon>Alphaproteobacteria</taxon>
        <taxon>Acetobacterales</taxon>
        <taxon>Acetobacteraceae</taxon>
        <taxon>Acetobacter</taxon>
    </lineage>
</organism>
<comment type="caution">
    <text evidence="2">The sequence shown here is derived from an EMBL/GenBank/DDBJ whole genome shotgun (WGS) entry which is preliminary data.</text>
</comment>
<proteinExistence type="predicted"/>
<dbReference type="AlphaFoldDB" id="A0A967B473"/>
<dbReference type="Proteomes" id="UP000597459">
    <property type="component" value="Unassembled WGS sequence"/>
</dbReference>
<feature type="region of interest" description="Disordered" evidence="1">
    <location>
        <begin position="1"/>
        <end position="34"/>
    </location>
</feature>
<gene>
    <name evidence="2" type="ORF">GOB87_02795</name>
</gene>